<dbReference type="Pfam" id="PF10882">
    <property type="entry name" value="bPH_5"/>
    <property type="match status" value="1"/>
</dbReference>
<dbReference type="InterPro" id="IPR027783">
    <property type="entry name" value="Bacterial_PH-related"/>
</dbReference>
<evidence type="ECO:0000313" key="4">
    <source>
        <dbReference type="Proteomes" id="UP000218831"/>
    </source>
</evidence>
<dbReference type="AlphaFoldDB" id="A0A2A2G6H7"/>
<evidence type="ECO:0000313" key="3">
    <source>
        <dbReference type="EMBL" id="PAU93231.1"/>
    </source>
</evidence>
<dbReference type="Proteomes" id="UP000218831">
    <property type="component" value="Unassembled WGS sequence"/>
</dbReference>
<feature type="domain" description="Bacterial Pleckstrin homology" evidence="2">
    <location>
        <begin position="58"/>
        <end position="154"/>
    </location>
</feature>
<protein>
    <recommendedName>
        <fullName evidence="2">Bacterial Pleckstrin homology domain-containing protein</fullName>
    </recommendedName>
</protein>
<keyword evidence="1" id="KW-1133">Transmembrane helix</keyword>
<dbReference type="EMBL" id="NSKE01000009">
    <property type="protein sequence ID" value="PAU93231.1"/>
    <property type="molecule type" value="Genomic_DNA"/>
</dbReference>
<keyword evidence="1" id="KW-0472">Membrane</keyword>
<feature type="transmembrane region" description="Helical" evidence="1">
    <location>
        <begin position="12"/>
        <end position="33"/>
    </location>
</feature>
<dbReference type="OrthoDB" id="952021at2"/>
<accession>A0A2A2G6H7</accession>
<keyword evidence="1" id="KW-0812">Transmembrane</keyword>
<proteinExistence type="predicted"/>
<sequence>MDDVRRTFKAPWDWLLILMTSGVTILLLGLNYYTPGVVSTLITWSIILGALGFGIFGYHIQDGQLKILRLGWSKDIDLSKITEVEFKPNAMTGSVRTFGIGGLFGYIGYFRNSILKSYKAYVTHRDKTVVLTTEEGEVVISPDDPKAFVASVKSVLEDNPADN</sequence>
<organism evidence="3 4">
    <name type="scientific">Fodinibius salipaludis</name>
    <dbReference type="NCBI Taxonomy" id="2032627"/>
    <lineage>
        <taxon>Bacteria</taxon>
        <taxon>Pseudomonadati</taxon>
        <taxon>Balneolota</taxon>
        <taxon>Balneolia</taxon>
        <taxon>Balneolales</taxon>
        <taxon>Balneolaceae</taxon>
        <taxon>Fodinibius</taxon>
    </lineage>
</organism>
<evidence type="ECO:0000259" key="2">
    <source>
        <dbReference type="Pfam" id="PF10882"/>
    </source>
</evidence>
<evidence type="ECO:0000256" key="1">
    <source>
        <dbReference type="SAM" id="Phobius"/>
    </source>
</evidence>
<feature type="transmembrane region" description="Helical" evidence="1">
    <location>
        <begin position="39"/>
        <end position="60"/>
    </location>
</feature>
<keyword evidence="4" id="KW-1185">Reference proteome</keyword>
<reference evidence="3 4" key="1">
    <citation type="submission" date="2017-08" db="EMBL/GenBank/DDBJ databases">
        <title>Aliifodinibius alkalisoli sp. nov., isolated from saline alkaline soil.</title>
        <authorList>
            <person name="Liu D."/>
            <person name="Zhang G."/>
        </authorList>
    </citation>
    <scope>NUCLEOTIDE SEQUENCE [LARGE SCALE GENOMIC DNA]</scope>
    <source>
        <strain evidence="3 4">WN023</strain>
    </source>
</reference>
<comment type="caution">
    <text evidence="3">The sequence shown here is derived from an EMBL/GenBank/DDBJ whole genome shotgun (WGS) entry which is preliminary data.</text>
</comment>
<gene>
    <name evidence="3" type="ORF">CK503_12465</name>
</gene>
<name>A0A2A2G6H7_9BACT</name>
<dbReference type="RefSeq" id="WP_095607158.1">
    <property type="nucleotide sequence ID" value="NZ_NSKE01000009.1"/>
</dbReference>